<dbReference type="PANTHER" id="PTHR34215:SF1">
    <property type="entry name" value="YLXR DOMAIN-CONTAINING PROTEIN"/>
    <property type="match status" value="1"/>
</dbReference>
<gene>
    <name evidence="2" type="ORF">NIES2135_31270</name>
</gene>
<evidence type="ECO:0000313" key="2">
    <source>
        <dbReference type="EMBL" id="BAY56296.1"/>
    </source>
</evidence>
<dbReference type="Gene3D" id="3.30.1230.10">
    <property type="entry name" value="YlxR-like"/>
    <property type="match status" value="1"/>
</dbReference>
<dbReference type="Pfam" id="PF04296">
    <property type="entry name" value="YlxR"/>
    <property type="match status" value="1"/>
</dbReference>
<dbReference type="Proteomes" id="UP000217895">
    <property type="component" value="Chromosome"/>
</dbReference>
<dbReference type="InterPro" id="IPR037465">
    <property type="entry name" value="YlxR"/>
</dbReference>
<keyword evidence="3" id="KW-1185">Reference proteome</keyword>
<dbReference type="EMBL" id="AP018203">
    <property type="protein sequence ID" value="BAY56296.1"/>
    <property type="molecule type" value="Genomic_DNA"/>
</dbReference>
<dbReference type="InterPro" id="IPR035931">
    <property type="entry name" value="YlxR-like_sf"/>
</dbReference>
<feature type="domain" description="YlxR" evidence="1">
    <location>
        <begin position="6"/>
        <end position="77"/>
    </location>
</feature>
<sequence length="86" mass="9754">MLPNYRRCICCRKVAPKAEFLRIVRLHPSHEIAINTGIGRSAYLCPTADCLKAVQKKDRLSRVLKAPVPPEIYQTLQPSLQPKTKI</sequence>
<dbReference type="SUPFAM" id="SSF64376">
    <property type="entry name" value="YlxR-like"/>
    <property type="match status" value="1"/>
</dbReference>
<dbReference type="PANTHER" id="PTHR34215">
    <property type="entry name" value="BLL0784 PROTEIN"/>
    <property type="match status" value="1"/>
</dbReference>
<dbReference type="AlphaFoldDB" id="A0A1Z4JHT9"/>
<organism evidence="2 3">
    <name type="scientific">Leptolyngbya boryana NIES-2135</name>
    <dbReference type="NCBI Taxonomy" id="1973484"/>
    <lineage>
        <taxon>Bacteria</taxon>
        <taxon>Bacillati</taxon>
        <taxon>Cyanobacteriota</taxon>
        <taxon>Cyanophyceae</taxon>
        <taxon>Leptolyngbyales</taxon>
        <taxon>Leptolyngbyaceae</taxon>
        <taxon>Leptolyngbya group</taxon>
        <taxon>Leptolyngbya</taxon>
    </lineage>
</organism>
<proteinExistence type="predicted"/>
<dbReference type="InterPro" id="IPR007393">
    <property type="entry name" value="YlxR_dom"/>
</dbReference>
<evidence type="ECO:0000313" key="3">
    <source>
        <dbReference type="Proteomes" id="UP000217895"/>
    </source>
</evidence>
<evidence type="ECO:0000259" key="1">
    <source>
        <dbReference type="Pfam" id="PF04296"/>
    </source>
</evidence>
<reference evidence="2 3" key="1">
    <citation type="submission" date="2017-06" db="EMBL/GenBank/DDBJ databases">
        <title>Genome sequencing of cyanobaciteial culture collection at National Institute for Environmental Studies (NIES).</title>
        <authorList>
            <person name="Hirose Y."/>
            <person name="Shimura Y."/>
            <person name="Fujisawa T."/>
            <person name="Nakamura Y."/>
            <person name="Kawachi M."/>
        </authorList>
    </citation>
    <scope>NUCLEOTIDE SEQUENCE [LARGE SCALE GENOMIC DNA]</scope>
    <source>
        <strain evidence="2 3">NIES-2135</strain>
    </source>
</reference>
<name>A0A1Z4JHT9_LEPBY</name>
<accession>A0A1Z4JHT9</accession>
<protein>
    <recommendedName>
        <fullName evidence="1">YlxR domain-containing protein</fullName>
    </recommendedName>
</protein>